<evidence type="ECO:0000313" key="3">
    <source>
        <dbReference type="EMBL" id="KRZ45532.1"/>
    </source>
</evidence>
<dbReference type="Proteomes" id="UP000054805">
    <property type="component" value="Unassembled WGS sequence"/>
</dbReference>
<dbReference type="AlphaFoldDB" id="A0A0V1EZ71"/>
<keyword evidence="5" id="KW-1185">Reference proteome</keyword>
<evidence type="ECO:0000313" key="4">
    <source>
        <dbReference type="Proteomes" id="UP000054632"/>
    </source>
</evidence>
<dbReference type="Proteomes" id="UP000054632">
    <property type="component" value="Unassembled WGS sequence"/>
</dbReference>
<evidence type="ECO:0000313" key="1">
    <source>
        <dbReference type="EMBL" id="KRY79210.1"/>
    </source>
</evidence>
<dbReference type="EMBL" id="JYDV01000002">
    <property type="protein sequence ID" value="KRZ45532.1"/>
    <property type="molecule type" value="Genomic_DNA"/>
</dbReference>
<reference evidence="4 5" key="1">
    <citation type="submission" date="2015-01" db="EMBL/GenBank/DDBJ databases">
        <title>Evolution of Trichinella species and genotypes.</title>
        <authorList>
            <person name="Korhonen P.K."/>
            <person name="Edoardo P."/>
            <person name="Giuseppe L.R."/>
            <person name="Gasser R.B."/>
        </authorList>
    </citation>
    <scope>NUCLEOTIDE SEQUENCE [LARGE SCALE GENOMIC DNA]</scope>
    <source>
        <strain evidence="1">ISS13</strain>
        <strain evidence="3">ISS176</strain>
        <strain evidence="2">ISS588</strain>
    </source>
</reference>
<organism evidence="1 4">
    <name type="scientific">Trichinella pseudospiralis</name>
    <name type="common">Parasitic roundworm</name>
    <dbReference type="NCBI Taxonomy" id="6337"/>
    <lineage>
        <taxon>Eukaryota</taxon>
        <taxon>Metazoa</taxon>
        <taxon>Ecdysozoa</taxon>
        <taxon>Nematoda</taxon>
        <taxon>Enoplea</taxon>
        <taxon>Dorylaimia</taxon>
        <taxon>Trichinellida</taxon>
        <taxon>Trichinellidae</taxon>
        <taxon>Trichinella</taxon>
    </lineage>
</organism>
<name>A0A0V1EZ71_TRIPS</name>
<dbReference type="EMBL" id="JYDS01000004">
    <property type="protein sequence ID" value="KRZ34257.1"/>
    <property type="molecule type" value="Genomic_DNA"/>
</dbReference>
<proteinExistence type="predicted"/>
<comment type="caution">
    <text evidence="1">The sequence shown here is derived from an EMBL/GenBank/DDBJ whole genome shotgun (WGS) entry which is preliminary data.</text>
</comment>
<accession>A0A0V1EZ71</accession>
<dbReference type="EMBL" id="JYDR01000002">
    <property type="protein sequence ID" value="KRY79210.1"/>
    <property type="molecule type" value="Genomic_DNA"/>
</dbReference>
<evidence type="ECO:0000313" key="2">
    <source>
        <dbReference type="EMBL" id="KRZ34257.1"/>
    </source>
</evidence>
<protein>
    <submittedName>
        <fullName evidence="1">Uncharacterized protein</fullName>
    </submittedName>
</protein>
<evidence type="ECO:0000313" key="5">
    <source>
        <dbReference type="Proteomes" id="UP000054805"/>
    </source>
</evidence>
<dbReference type="Proteomes" id="UP000054826">
    <property type="component" value="Unassembled WGS sequence"/>
</dbReference>
<gene>
    <name evidence="1" type="ORF">T4A_6241</name>
    <name evidence="2" type="ORF">T4B_6001</name>
    <name evidence="3" type="ORF">T4C_9653</name>
</gene>
<sequence length="84" mass="9734">MNNFQSRALLERTQPRFEHFLVEECNKINVEILASCVLSCICFIMPKTRSTTMEPVESEETLMEEKSGHYKCNQINVQNSSFTV</sequence>